<name>A0ABX7UPH9_9GAMM</name>
<proteinExistence type="predicted"/>
<protein>
    <submittedName>
        <fullName evidence="2">Uncharacterized protein</fullName>
    </submittedName>
</protein>
<gene>
    <name evidence="2" type="ORF">HC231_06330</name>
</gene>
<keyword evidence="1" id="KW-0472">Membrane</keyword>
<sequence>MPNIALTNRIMQIHLSSWRYLALLTLPPLAIAFNFLSSPYSVLLLILFFITHYFCWRLWLDERLFALLNDESDLASFDDGMSRLWPIKQGKTRTLAERWLGARRLLRRAMFATVVLWLAALILALWQS</sequence>
<evidence type="ECO:0000256" key="1">
    <source>
        <dbReference type="SAM" id="Phobius"/>
    </source>
</evidence>
<organism evidence="2 3">
    <name type="scientific">Brenneria izadpanahii</name>
    <dbReference type="NCBI Taxonomy" id="2722756"/>
    <lineage>
        <taxon>Bacteria</taxon>
        <taxon>Pseudomonadati</taxon>
        <taxon>Pseudomonadota</taxon>
        <taxon>Gammaproteobacteria</taxon>
        <taxon>Enterobacterales</taxon>
        <taxon>Pectobacteriaceae</taxon>
        <taxon>Brenneria</taxon>
    </lineage>
</organism>
<keyword evidence="1" id="KW-0812">Transmembrane</keyword>
<feature type="transmembrane region" description="Helical" evidence="1">
    <location>
        <begin position="20"/>
        <end position="36"/>
    </location>
</feature>
<feature type="transmembrane region" description="Helical" evidence="1">
    <location>
        <begin position="42"/>
        <end position="60"/>
    </location>
</feature>
<feature type="transmembrane region" description="Helical" evidence="1">
    <location>
        <begin position="105"/>
        <end position="126"/>
    </location>
</feature>
<reference evidence="2 3" key="1">
    <citation type="submission" date="2020-03" db="EMBL/GenBank/DDBJ databases">
        <authorList>
            <person name="Bakhshi Ganjeh M."/>
        </authorList>
    </citation>
    <scope>NUCLEOTIDE SEQUENCE [LARGE SCALE GENOMIC DNA]</scope>
    <source>
        <strain evidence="3">Iran 50</strain>
    </source>
</reference>
<evidence type="ECO:0000313" key="2">
    <source>
        <dbReference type="EMBL" id="QTF07581.1"/>
    </source>
</evidence>
<accession>A0ABX7UPH9</accession>
<dbReference type="EMBL" id="CP050854">
    <property type="protein sequence ID" value="QTF07581.1"/>
    <property type="molecule type" value="Genomic_DNA"/>
</dbReference>
<dbReference type="Proteomes" id="UP000671960">
    <property type="component" value="Chromosome"/>
</dbReference>
<evidence type="ECO:0000313" key="3">
    <source>
        <dbReference type="Proteomes" id="UP000671960"/>
    </source>
</evidence>
<dbReference type="RefSeq" id="WP_208230216.1">
    <property type="nucleotide sequence ID" value="NZ_CP050854.1"/>
</dbReference>
<keyword evidence="1" id="KW-1133">Transmembrane helix</keyword>
<keyword evidence="3" id="KW-1185">Reference proteome</keyword>